<evidence type="ECO:0000256" key="1">
    <source>
        <dbReference type="ARBA" id="ARBA00001971"/>
    </source>
</evidence>
<dbReference type="InterPro" id="IPR001128">
    <property type="entry name" value="Cyt_P450"/>
</dbReference>
<dbReference type="SUPFAM" id="SSF48264">
    <property type="entry name" value="Cytochrome P450"/>
    <property type="match status" value="1"/>
</dbReference>
<evidence type="ECO:0000256" key="4">
    <source>
        <dbReference type="ARBA" id="ARBA00023004"/>
    </source>
</evidence>
<dbReference type="InterPro" id="IPR002403">
    <property type="entry name" value="Cyt_P450_E_grp-IV"/>
</dbReference>
<dbReference type="AlphaFoldDB" id="A0A0D2B0S5"/>
<dbReference type="HOGENOM" id="CLU_001570_14_2_1"/>
<dbReference type="RefSeq" id="XP_016214798.1">
    <property type="nucleotide sequence ID" value="XM_016357394.1"/>
</dbReference>
<dbReference type="GO" id="GO:0005506">
    <property type="term" value="F:iron ion binding"/>
    <property type="evidence" value="ECO:0007669"/>
    <property type="project" value="InterPro"/>
</dbReference>
<dbReference type="InParanoid" id="A0A0D2B0S5"/>
<dbReference type="GO" id="GO:0020037">
    <property type="term" value="F:heme binding"/>
    <property type="evidence" value="ECO:0007669"/>
    <property type="project" value="InterPro"/>
</dbReference>
<evidence type="ECO:0000313" key="6">
    <source>
        <dbReference type="EMBL" id="KIW04929.1"/>
    </source>
</evidence>
<dbReference type="GO" id="GO:0004497">
    <property type="term" value="F:monooxygenase activity"/>
    <property type="evidence" value="ECO:0007669"/>
    <property type="project" value="InterPro"/>
</dbReference>
<dbReference type="Pfam" id="PF00067">
    <property type="entry name" value="p450"/>
    <property type="match status" value="1"/>
</dbReference>
<dbReference type="GeneID" id="27312070"/>
<dbReference type="Gene3D" id="1.10.630.10">
    <property type="entry name" value="Cytochrome P450"/>
    <property type="match status" value="1"/>
</dbReference>
<accession>A0A0D2B0S5</accession>
<evidence type="ECO:0000313" key="7">
    <source>
        <dbReference type="Proteomes" id="UP000053259"/>
    </source>
</evidence>
<evidence type="ECO:0000256" key="2">
    <source>
        <dbReference type="ARBA" id="ARBA00010617"/>
    </source>
</evidence>
<dbReference type="PRINTS" id="PR00385">
    <property type="entry name" value="P450"/>
</dbReference>
<feature type="binding site" description="axial binding residue" evidence="5">
    <location>
        <position position="454"/>
    </location>
    <ligand>
        <name>heme</name>
        <dbReference type="ChEBI" id="CHEBI:30413"/>
    </ligand>
    <ligandPart>
        <name>Fe</name>
        <dbReference type="ChEBI" id="CHEBI:18248"/>
    </ligandPart>
</feature>
<dbReference type="Proteomes" id="UP000053259">
    <property type="component" value="Unassembled WGS sequence"/>
</dbReference>
<name>A0A0D2B0S5_9PEZI</name>
<dbReference type="PRINTS" id="PR00465">
    <property type="entry name" value="EP450IV"/>
</dbReference>
<dbReference type="STRING" id="253628.A0A0D2B0S5"/>
<dbReference type="GO" id="GO:0016705">
    <property type="term" value="F:oxidoreductase activity, acting on paired donors, with incorporation or reduction of molecular oxygen"/>
    <property type="evidence" value="ECO:0007669"/>
    <property type="project" value="InterPro"/>
</dbReference>
<dbReference type="InterPro" id="IPR036396">
    <property type="entry name" value="Cyt_P450_sf"/>
</dbReference>
<dbReference type="VEuPathDB" id="FungiDB:PV09_04097"/>
<reference evidence="6 7" key="1">
    <citation type="submission" date="2015-01" db="EMBL/GenBank/DDBJ databases">
        <title>The Genome Sequence of Ochroconis gallopava CBS43764.</title>
        <authorList>
            <consortium name="The Broad Institute Genomics Platform"/>
            <person name="Cuomo C."/>
            <person name="de Hoog S."/>
            <person name="Gorbushina A."/>
            <person name="Stielow B."/>
            <person name="Teixiera M."/>
            <person name="Abouelleil A."/>
            <person name="Chapman S.B."/>
            <person name="Priest M."/>
            <person name="Young S.K."/>
            <person name="Wortman J."/>
            <person name="Nusbaum C."/>
            <person name="Birren B."/>
        </authorList>
    </citation>
    <scope>NUCLEOTIDE SEQUENCE [LARGE SCALE GENOMIC DNA]</scope>
    <source>
        <strain evidence="6 7">CBS 43764</strain>
    </source>
</reference>
<evidence type="ECO:0008006" key="8">
    <source>
        <dbReference type="Google" id="ProtNLM"/>
    </source>
</evidence>
<dbReference type="EMBL" id="KN847539">
    <property type="protein sequence ID" value="KIW04929.1"/>
    <property type="molecule type" value="Genomic_DNA"/>
</dbReference>
<dbReference type="InterPro" id="IPR050121">
    <property type="entry name" value="Cytochrome_P450_monoxygenase"/>
</dbReference>
<keyword evidence="3 5" id="KW-0479">Metal-binding</keyword>
<comment type="similarity">
    <text evidence="2">Belongs to the cytochrome P450 family.</text>
</comment>
<gene>
    <name evidence="6" type="ORF">PV09_04097</name>
</gene>
<organism evidence="6 7">
    <name type="scientific">Verruconis gallopava</name>
    <dbReference type="NCBI Taxonomy" id="253628"/>
    <lineage>
        <taxon>Eukaryota</taxon>
        <taxon>Fungi</taxon>
        <taxon>Dikarya</taxon>
        <taxon>Ascomycota</taxon>
        <taxon>Pezizomycotina</taxon>
        <taxon>Dothideomycetes</taxon>
        <taxon>Pleosporomycetidae</taxon>
        <taxon>Venturiales</taxon>
        <taxon>Sympoventuriaceae</taxon>
        <taxon>Verruconis</taxon>
    </lineage>
</organism>
<dbReference type="OrthoDB" id="1470350at2759"/>
<protein>
    <recommendedName>
        <fullName evidence="8">Cytochrome P450 monooxygenase</fullName>
    </recommendedName>
</protein>
<sequence length="509" mass="57224">MILSLAVALYLALLVSFVYKFVVYPLFLSPLSKLPRAHPTSPILPAWYWYQVRRKHETRSIVEAHRKYGPVVLLSPNEISVASLDGLKKIYSGRRFKRPGWFVLSFTNYNTKNLVTMSDTNEHAKRKKTMLQIYNKAAVIRSVDFHKLSSVILSDRLLPVLDAAAQTAKGVDVYELMRAVAAEIGSAYEFGLQNGLDLVRIGREEARKEYLKHTWNKMQEVGDHKASKKWLEVHCLEICTKTDAELKGATLKNENPIPSSERTFPVAYAHLDAATTTEYPTLSTSEKLRMVASEMLDNLEASREADGVVLTYAMYELCRQHQIREQLRKELNGVKLFANALPRSLSVTSELLQSLDRLPLLDAIIKETMRLYSVAPGLQRRDVPPGGVTVDGYFIPAGTVVGTSQRALHRNEQVFTNADAWIPQRWMKSASERASGEFDPAKWWWAFGSGAMACSGKDFALIVMKLILATIYLKFDTEIVDDTGIEQIDDGFMSAPVGNQLILGFKSVN</sequence>
<evidence type="ECO:0000256" key="5">
    <source>
        <dbReference type="PIRSR" id="PIRSR602403-1"/>
    </source>
</evidence>
<evidence type="ECO:0000256" key="3">
    <source>
        <dbReference type="ARBA" id="ARBA00022723"/>
    </source>
</evidence>
<dbReference type="PANTHER" id="PTHR24305:SF166">
    <property type="entry name" value="CYTOCHROME P450 12A4, MITOCHONDRIAL-RELATED"/>
    <property type="match status" value="1"/>
</dbReference>
<comment type="cofactor">
    <cofactor evidence="1 5">
        <name>heme</name>
        <dbReference type="ChEBI" id="CHEBI:30413"/>
    </cofactor>
</comment>
<keyword evidence="4 5" id="KW-0408">Iron</keyword>
<keyword evidence="7" id="KW-1185">Reference proteome</keyword>
<dbReference type="PANTHER" id="PTHR24305">
    <property type="entry name" value="CYTOCHROME P450"/>
    <property type="match status" value="1"/>
</dbReference>
<proteinExistence type="inferred from homology"/>
<keyword evidence="5" id="KW-0349">Heme</keyword>